<dbReference type="InterPro" id="IPR019265">
    <property type="entry name" value="RTRAF"/>
</dbReference>
<name>A0A914REQ7_PAREQ</name>
<evidence type="ECO:0000313" key="2">
    <source>
        <dbReference type="WBParaSite" id="PEQ_0000324301-mRNA-1"/>
    </source>
</evidence>
<protein>
    <submittedName>
        <fullName evidence="2">Uncharacterized protein</fullName>
    </submittedName>
</protein>
<evidence type="ECO:0000313" key="1">
    <source>
        <dbReference type="Proteomes" id="UP000887564"/>
    </source>
</evidence>
<dbReference type="AlphaFoldDB" id="A0A914REQ7"/>
<sequence length="67" mass="7415">MVMQLSRFDMGMLSSKDGGVDAAVRALRLNHLENLREVQTEINEAIVAVQELTADPKTDKRLGKVGF</sequence>
<dbReference type="PANTHER" id="PTHR15924">
    <property type="entry name" value="CLE"/>
    <property type="match status" value="1"/>
</dbReference>
<keyword evidence="1" id="KW-1185">Reference proteome</keyword>
<dbReference type="WBParaSite" id="PEQ_0000324301-mRNA-1">
    <property type="protein sequence ID" value="PEQ_0000324301-mRNA-1"/>
    <property type="gene ID" value="PEQ_0000324301"/>
</dbReference>
<proteinExistence type="predicted"/>
<dbReference type="Pfam" id="PF10036">
    <property type="entry name" value="RLL"/>
    <property type="match status" value="1"/>
</dbReference>
<organism evidence="1 2">
    <name type="scientific">Parascaris equorum</name>
    <name type="common">Equine roundworm</name>
    <dbReference type="NCBI Taxonomy" id="6256"/>
    <lineage>
        <taxon>Eukaryota</taxon>
        <taxon>Metazoa</taxon>
        <taxon>Ecdysozoa</taxon>
        <taxon>Nematoda</taxon>
        <taxon>Chromadorea</taxon>
        <taxon>Rhabditida</taxon>
        <taxon>Spirurina</taxon>
        <taxon>Ascaridomorpha</taxon>
        <taxon>Ascaridoidea</taxon>
        <taxon>Ascarididae</taxon>
        <taxon>Parascaris</taxon>
    </lineage>
</organism>
<reference evidence="2" key="1">
    <citation type="submission" date="2022-11" db="UniProtKB">
        <authorList>
            <consortium name="WormBaseParasite"/>
        </authorList>
    </citation>
    <scope>IDENTIFICATION</scope>
</reference>
<dbReference type="Proteomes" id="UP000887564">
    <property type="component" value="Unplaced"/>
</dbReference>
<accession>A0A914REQ7</accession>